<keyword evidence="2 8" id="KW-0436">Ligase</keyword>
<evidence type="ECO:0000259" key="11">
    <source>
        <dbReference type="Pfam" id="PF10458"/>
    </source>
</evidence>
<dbReference type="SUPFAM" id="SSF50677">
    <property type="entry name" value="ValRS/IleRS/LeuRS editing domain"/>
    <property type="match status" value="1"/>
</dbReference>
<evidence type="ECO:0000256" key="1">
    <source>
        <dbReference type="ARBA" id="ARBA00022490"/>
    </source>
</evidence>
<feature type="short sequence motif" description="'KMSKS' region" evidence="8">
    <location>
        <begin position="552"/>
        <end position="556"/>
    </location>
</feature>
<evidence type="ECO:0000256" key="3">
    <source>
        <dbReference type="ARBA" id="ARBA00022741"/>
    </source>
</evidence>
<dbReference type="Gene3D" id="1.10.287.380">
    <property type="entry name" value="Valyl-tRNA synthetase, C-terminal domain"/>
    <property type="match status" value="1"/>
</dbReference>
<name>A0ABU3R0W7_9GAMM</name>
<keyword evidence="1 8" id="KW-0963">Cytoplasm</keyword>
<dbReference type="PROSITE" id="PS00178">
    <property type="entry name" value="AA_TRNA_LIGASE_I"/>
    <property type="match status" value="1"/>
</dbReference>
<dbReference type="Proteomes" id="UP001257914">
    <property type="component" value="Unassembled WGS sequence"/>
</dbReference>
<dbReference type="GO" id="GO:0004832">
    <property type="term" value="F:valine-tRNA ligase activity"/>
    <property type="evidence" value="ECO:0007669"/>
    <property type="project" value="UniProtKB-EC"/>
</dbReference>
<dbReference type="HAMAP" id="MF_02004">
    <property type="entry name" value="Val_tRNA_synth_type1"/>
    <property type="match status" value="1"/>
</dbReference>
<comment type="domain">
    <text evidence="8">The C-terminal coiled-coil domain is crucial for aminoacylation activity.</text>
</comment>
<dbReference type="PANTHER" id="PTHR11946:SF93">
    <property type="entry name" value="VALINE--TRNA LIGASE, CHLOROPLASTIC_MITOCHONDRIAL 2"/>
    <property type="match status" value="1"/>
</dbReference>
<reference evidence="12 13" key="1">
    <citation type="submission" date="2023-10" db="EMBL/GenBank/DDBJ databases">
        <title>Psychrosphaera aquimaarina strain SW33 isolated from seawater.</title>
        <authorList>
            <person name="Bayburt H."/>
            <person name="Kim J.M."/>
            <person name="Choi B.J."/>
            <person name="Jeon C.O."/>
        </authorList>
    </citation>
    <scope>NUCLEOTIDE SEQUENCE [LARGE SCALE GENOMIC DNA]</scope>
    <source>
        <strain evidence="12 13">KCTC 52743</strain>
    </source>
</reference>
<dbReference type="CDD" id="cd00817">
    <property type="entry name" value="ValRS_core"/>
    <property type="match status" value="1"/>
</dbReference>
<dbReference type="NCBIfam" id="TIGR00422">
    <property type="entry name" value="valS"/>
    <property type="match status" value="1"/>
</dbReference>
<evidence type="ECO:0000256" key="5">
    <source>
        <dbReference type="ARBA" id="ARBA00022917"/>
    </source>
</evidence>
<dbReference type="PANTHER" id="PTHR11946">
    <property type="entry name" value="VALYL-TRNA SYNTHETASES"/>
    <property type="match status" value="1"/>
</dbReference>
<keyword evidence="4 8" id="KW-0067">ATP-binding</keyword>
<dbReference type="InterPro" id="IPR010978">
    <property type="entry name" value="tRNA-bd_arm"/>
</dbReference>
<evidence type="ECO:0000256" key="6">
    <source>
        <dbReference type="ARBA" id="ARBA00023146"/>
    </source>
</evidence>
<comment type="similarity">
    <text evidence="8">Belongs to the class-I aminoacyl-tRNA synthetase family. ValS type 1 subfamily.</text>
</comment>
<evidence type="ECO:0000313" key="13">
    <source>
        <dbReference type="Proteomes" id="UP001257914"/>
    </source>
</evidence>
<dbReference type="InterPro" id="IPR019499">
    <property type="entry name" value="Val-tRNA_synth_tRNA-bd"/>
</dbReference>
<dbReference type="InterPro" id="IPR002300">
    <property type="entry name" value="aa-tRNA-synth_Ia"/>
</dbReference>
<comment type="subunit">
    <text evidence="8">Monomer.</text>
</comment>
<dbReference type="InterPro" id="IPR033705">
    <property type="entry name" value="Anticodon_Ia_Val"/>
</dbReference>
<protein>
    <recommendedName>
        <fullName evidence="8">Valine--tRNA ligase</fullName>
        <ecNumber evidence="8">6.1.1.9</ecNumber>
    </recommendedName>
    <alternativeName>
        <fullName evidence="8">Valyl-tRNA synthetase</fullName>
        <shortName evidence="8">ValRS</shortName>
    </alternativeName>
</protein>
<dbReference type="PRINTS" id="PR00986">
    <property type="entry name" value="TRNASYNTHVAL"/>
</dbReference>
<dbReference type="Pfam" id="PF00133">
    <property type="entry name" value="tRNA-synt_1"/>
    <property type="match status" value="1"/>
</dbReference>
<comment type="catalytic activity">
    <reaction evidence="7 8">
        <text>tRNA(Val) + L-valine + ATP = L-valyl-tRNA(Val) + AMP + diphosphate</text>
        <dbReference type="Rhea" id="RHEA:10704"/>
        <dbReference type="Rhea" id="RHEA-COMP:9672"/>
        <dbReference type="Rhea" id="RHEA-COMP:9708"/>
        <dbReference type="ChEBI" id="CHEBI:30616"/>
        <dbReference type="ChEBI" id="CHEBI:33019"/>
        <dbReference type="ChEBI" id="CHEBI:57762"/>
        <dbReference type="ChEBI" id="CHEBI:78442"/>
        <dbReference type="ChEBI" id="CHEBI:78537"/>
        <dbReference type="ChEBI" id="CHEBI:456215"/>
        <dbReference type="EC" id="6.1.1.9"/>
    </reaction>
</comment>
<dbReference type="RefSeq" id="WP_315946928.1">
    <property type="nucleotide sequence ID" value="NZ_JAWCUA010000007.1"/>
</dbReference>
<sequence length="953" mass="108336">METTYNPTDIEQSLYEEWESKGHFKPSGKGDSYSIVIPPPNVTGSLHMGHAFQHTIMDTLTRYKRMDGFNTLWQVGTDHAGIATQMVVERQLAAQGEVTRKDLGREKFIDKIWDWKAESGGTITKQMRRLGNSVDWERERFTMDPGLSKAVEKVFVDLYNDDLIYRGKRLVNWDPKLQTAISDLEVENKDKKGHMWHFRYPLADGQKTADGKDYLVVATTRPETLLGDTAVAVNPEDPRYKDLIGKSIVLPLVGRLIPIIGDEHADMDKGTGCVKITPAHDFNDYEVGKRNNLPMINVLNFTGHIRNESEVFNTNGEVSDVYSTDLPEQFQGLERFAARKAVVAAMEECGYLDVIKEHDLTVPYGDRGGVVIEPMLTDQWYVRVESMAKVATEAVQNGDIQFVPKQYENMYFAWMRDIQDWCISRQLWWGHRIPAWYDENGKVYVGNSEAEVRTANGLADDVKLRQDEDVLDTWFSSALWTFSTLGWPDNVEDLKTFHPTDVLVTGFDIIFFWVARMIMMTMHFIKDEDGKPQVPFKTVYVTGLIRDENGDKMSKSKGNVIDPLDIIDGIELEKLVQKRTGNMMQPKLAAKIEKSTRKEFPEGMETSGTDALRFTLSALASTGRDISWDMKRLEGYRNFCNKLWNASRYVLMNTEEFDCGKNATDSELEYSLADRWIQGQMQNTIKTVRGHLDAYRFDLAANALYDFTWNEFCGWYLELTKPVMNSGSETQQRATRKTLVVVLESLLRLMHPIMPFITETIWQRVQPLTGLPTDAESIMLNAYPTYNVDLVDEQAVADVEWLKQFILVIRNIRGEMDLSPNKPIDVLLRNLSAQDLERLTANKSFLMALAKLESINVLSDGEKAPASASGIVGTMDVLIPMAGLIDKDAELSRLTKAMEKANQELQRVSGKLSNEKFVSNAPAAVIEKEQAKMAEFQQTVNKLKEQYAEIEAI</sequence>
<feature type="short sequence motif" description="'HIGH' region" evidence="8">
    <location>
        <begin position="40"/>
        <end position="50"/>
    </location>
</feature>
<evidence type="ECO:0000259" key="10">
    <source>
        <dbReference type="Pfam" id="PF08264"/>
    </source>
</evidence>
<feature type="binding site" evidence="8">
    <location>
        <position position="555"/>
    </location>
    <ligand>
        <name>ATP</name>
        <dbReference type="ChEBI" id="CHEBI:30616"/>
    </ligand>
</feature>
<dbReference type="InterPro" id="IPR037118">
    <property type="entry name" value="Val-tRNA_synth_C_sf"/>
</dbReference>
<feature type="domain" description="Aminoacyl-tRNA synthetase class Ia" evidence="9">
    <location>
        <begin position="14"/>
        <end position="629"/>
    </location>
</feature>
<organism evidence="12 13">
    <name type="scientific">Psychrosphaera aquimarina</name>
    <dbReference type="NCBI Taxonomy" id="2044854"/>
    <lineage>
        <taxon>Bacteria</taxon>
        <taxon>Pseudomonadati</taxon>
        <taxon>Pseudomonadota</taxon>
        <taxon>Gammaproteobacteria</taxon>
        <taxon>Alteromonadales</taxon>
        <taxon>Pseudoalteromonadaceae</taxon>
        <taxon>Psychrosphaera</taxon>
    </lineage>
</organism>
<dbReference type="InterPro" id="IPR013155">
    <property type="entry name" value="M/V/L/I-tRNA-synth_anticd-bd"/>
</dbReference>
<dbReference type="EMBL" id="JAWCUA010000007">
    <property type="protein sequence ID" value="MDU0113311.1"/>
    <property type="molecule type" value="Genomic_DNA"/>
</dbReference>
<evidence type="ECO:0000256" key="4">
    <source>
        <dbReference type="ARBA" id="ARBA00022840"/>
    </source>
</evidence>
<dbReference type="InterPro" id="IPR002303">
    <property type="entry name" value="Valyl-tRNA_ligase"/>
</dbReference>
<feature type="domain" description="Methionyl/Valyl/Leucyl/Isoleucyl-tRNA synthetase anticodon-binding" evidence="10">
    <location>
        <begin position="674"/>
        <end position="827"/>
    </location>
</feature>
<dbReference type="Pfam" id="PF10458">
    <property type="entry name" value="Val_tRNA-synt_C"/>
    <property type="match status" value="1"/>
</dbReference>
<feature type="coiled-coil region" evidence="8">
    <location>
        <begin position="884"/>
        <end position="953"/>
    </location>
</feature>
<dbReference type="InterPro" id="IPR009008">
    <property type="entry name" value="Val/Leu/Ile-tRNA-synth_edit"/>
</dbReference>
<evidence type="ECO:0000256" key="8">
    <source>
        <dbReference type="HAMAP-Rule" id="MF_02004"/>
    </source>
</evidence>
<keyword evidence="3 8" id="KW-0547">Nucleotide-binding</keyword>
<comment type="domain">
    <text evidence="8">ValRS has two distinct active sites: one for aminoacylation and one for editing. The misactivated threonine is translocated from the active site to the editing site.</text>
</comment>
<evidence type="ECO:0000256" key="2">
    <source>
        <dbReference type="ARBA" id="ARBA00022598"/>
    </source>
</evidence>
<evidence type="ECO:0000313" key="12">
    <source>
        <dbReference type="EMBL" id="MDU0113311.1"/>
    </source>
</evidence>
<dbReference type="NCBIfam" id="NF004349">
    <property type="entry name" value="PRK05729.1"/>
    <property type="match status" value="1"/>
</dbReference>
<comment type="function">
    <text evidence="8">Catalyzes the attachment of valine to tRNA(Val). As ValRS can inadvertently accommodate and process structurally similar amino acids such as threonine, to avoid such errors, it has a 'posttransfer' editing activity that hydrolyzes mischarged Thr-tRNA(Val) in a tRNA-dependent manner.</text>
</comment>
<dbReference type="SUPFAM" id="SSF52374">
    <property type="entry name" value="Nucleotidylyl transferase"/>
    <property type="match status" value="1"/>
</dbReference>
<keyword evidence="13" id="KW-1185">Reference proteome</keyword>
<dbReference type="Gene3D" id="1.10.730.10">
    <property type="entry name" value="Isoleucyl-tRNA Synthetase, Domain 1"/>
    <property type="match status" value="1"/>
</dbReference>
<dbReference type="Gene3D" id="3.40.50.620">
    <property type="entry name" value="HUPs"/>
    <property type="match status" value="2"/>
</dbReference>
<dbReference type="CDD" id="cd07962">
    <property type="entry name" value="Anticodon_Ia_Val"/>
    <property type="match status" value="1"/>
</dbReference>
<dbReference type="Pfam" id="PF08264">
    <property type="entry name" value="Anticodon_1"/>
    <property type="match status" value="1"/>
</dbReference>
<dbReference type="EC" id="6.1.1.9" evidence="8"/>
<evidence type="ECO:0000259" key="9">
    <source>
        <dbReference type="Pfam" id="PF00133"/>
    </source>
</evidence>
<gene>
    <name evidence="8" type="primary">valS</name>
    <name evidence="12" type="ORF">RT723_09950</name>
</gene>
<feature type="domain" description="Valyl-tRNA synthetase tRNA-binding arm" evidence="11">
    <location>
        <begin position="888"/>
        <end position="950"/>
    </location>
</feature>
<evidence type="ECO:0000256" key="7">
    <source>
        <dbReference type="ARBA" id="ARBA00047552"/>
    </source>
</evidence>
<dbReference type="Gene3D" id="3.90.740.10">
    <property type="entry name" value="Valyl/Leucyl/Isoleucyl-tRNA synthetase, editing domain"/>
    <property type="match status" value="2"/>
</dbReference>
<dbReference type="SUPFAM" id="SSF46589">
    <property type="entry name" value="tRNA-binding arm"/>
    <property type="match status" value="1"/>
</dbReference>
<accession>A0ABU3R0W7</accession>
<keyword evidence="8" id="KW-0175">Coiled coil</keyword>
<dbReference type="InterPro" id="IPR001412">
    <property type="entry name" value="aa-tRNA-synth_I_CS"/>
</dbReference>
<keyword evidence="6 8" id="KW-0030">Aminoacyl-tRNA synthetase</keyword>
<comment type="caution">
    <text evidence="12">The sequence shown here is derived from an EMBL/GenBank/DDBJ whole genome shotgun (WGS) entry which is preliminary data.</text>
</comment>
<comment type="subcellular location">
    <subcellularLocation>
        <location evidence="8">Cytoplasm</location>
    </subcellularLocation>
</comment>
<proteinExistence type="inferred from homology"/>
<dbReference type="SUPFAM" id="SSF47323">
    <property type="entry name" value="Anticodon-binding domain of a subclass of class I aminoacyl-tRNA synthetases"/>
    <property type="match status" value="1"/>
</dbReference>
<dbReference type="InterPro" id="IPR014729">
    <property type="entry name" value="Rossmann-like_a/b/a_fold"/>
</dbReference>
<keyword evidence="5 8" id="KW-0648">Protein biosynthesis</keyword>
<dbReference type="InterPro" id="IPR009080">
    <property type="entry name" value="tRNAsynth_Ia_anticodon-bd"/>
</dbReference>